<evidence type="ECO:0000256" key="5">
    <source>
        <dbReference type="ARBA" id="ARBA00023242"/>
    </source>
</evidence>
<dbReference type="Gene3D" id="1.20.58.190">
    <property type="entry name" value="Translin, domain 1"/>
    <property type="match status" value="1"/>
</dbReference>
<feature type="region of interest" description="Disordered" evidence="6">
    <location>
        <begin position="246"/>
        <end position="280"/>
    </location>
</feature>
<evidence type="ECO:0000256" key="1">
    <source>
        <dbReference type="ARBA" id="ARBA00004123"/>
    </source>
</evidence>
<dbReference type="SUPFAM" id="SSF74784">
    <property type="entry name" value="Translin"/>
    <property type="match status" value="2"/>
</dbReference>
<protein>
    <recommendedName>
        <fullName evidence="8">Translin</fullName>
    </recommendedName>
</protein>
<evidence type="ECO:0000313" key="7">
    <source>
        <dbReference type="EMBL" id="CAD8347445.1"/>
    </source>
</evidence>
<dbReference type="Pfam" id="PF01997">
    <property type="entry name" value="Translin"/>
    <property type="match status" value="2"/>
</dbReference>
<gene>
    <name evidence="7" type="ORF">PBAH0796_LOCUS3184</name>
</gene>
<evidence type="ECO:0000256" key="4">
    <source>
        <dbReference type="ARBA" id="ARBA00022490"/>
    </source>
</evidence>
<comment type="similarity">
    <text evidence="3">Belongs to the translin family.</text>
</comment>
<dbReference type="InterPro" id="IPR016068">
    <property type="entry name" value="Translin_N"/>
</dbReference>
<dbReference type="CDD" id="cd14820">
    <property type="entry name" value="TRAX"/>
    <property type="match status" value="1"/>
</dbReference>
<dbReference type="PANTHER" id="PTHR10741">
    <property type="entry name" value="TRANSLIN AND TRANSLIN ASSOCIATED PROTEIN X"/>
    <property type="match status" value="1"/>
</dbReference>
<evidence type="ECO:0008006" key="8">
    <source>
        <dbReference type="Google" id="ProtNLM"/>
    </source>
</evidence>
<proteinExistence type="inferred from homology"/>
<organism evidence="7">
    <name type="scientific">Pyrodinium bahamense</name>
    <dbReference type="NCBI Taxonomy" id="73915"/>
    <lineage>
        <taxon>Eukaryota</taxon>
        <taxon>Sar</taxon>
        <taxon>Alveolata</taxon>
        <taxon>Dinophyceae</taxon>
        <taxon>Gonyaulacales</taxon>
        <taxon>Pyrocystaceae</taxon>
        <taxon>Pyrodinium</taxon>
    </lineage>
</organism>
<dbReference type="AlphaFoldDB" id="A0A7S0F9F9"/>
<reference evidence="7" key="1">
    <citation type="submission" date="2021-01" db="EMBL/GenBank/DDBJ databases">
        <authorList>
            <person name="Corre E."/>
            <person name="Pelletier E."/>
            <person name="Niang G."/>
            <person name="Scheremetjew M."/>
            <person name="Finn R."/>
            <person name="Kale V."/>
            <person name="Holt S."/>
            <person name="Cochrane G."/>
            <person name="Meng A."/>
            <person name="Brown T."/>
            <person name="Cohen L."/>
        </authorList>
    </citation>
    <scope>NUCLEOTIDE SEQUENCE</scope>
    <source>
        <strain evidence="7">Pbaha01</strain>
    </source>
</reference>
<evidence type="ECO:0000256" key="3">
    <source>
        <dbReference type="ARBA" id="ARBA00005902"/>
    </source>
</evidence>
<evidence type="ECO:0000256" key="2">
    <source>
        <dbReference type="ARBA" id="ARBA00004496"/>
    </source>
</evidence>
<dbReference type="InterPro" id="IPR036081">
    <property type="entry name" value="Translin_sf"/>
</dbReference>
<comment type="subcellular location">
    <subcellularLocation>
        <location evidence="2">Cytoplasm</location>
    </subcellularLocation>
    <subcellularLocation>
        <location evidence="1">Nucleus</location>
    </subcellularLocation>
</comment>
<accession>A0A7S0F9F9</accession>
<dbReference type="InterPro" id="IPR002848">
    <property type="entry name" value="Translin_fam"/>
</dbReference>
<sequence length="517" mass="55613">MADGCSAGPEAASDPMGGIEAPLAEALAAPSAATFRQLANSPPFGEYASELLQFQKLSRHMQENSANGRRLMFLSAARMQRSDCEGAKDALRTAEALPSSEVIIGSELWADREKRLRLCEAGNVSWFVQGFIGCRGFLEMLESGVLTPPMPTSLSIGIDDVDDERYLLGTIDAARELERYAVNRGQLLDLHSVQACLGAVQSLEQALMQFNFRNSDLRRRFDGVKYVVKKLETLAYEVDLAKKRGEAAGNASKTDRQDVDSEGGEPLAKKRRAEAAPSSGSRPLAVDLKLLGAIKDRYDAFDSSRELAIKRSRDVIKSAKNAIFALQRDDLRKADGLLKQCARDAESIYKELVAGLPSLRGGSFSAALEEFAEALAYRAFRRDRTLLSRAAMQEASGLSFPLTLLEYLGGLMDLTGEVGRLAVRSASRGRQAVDEVSLCLACVDAVYMGMQDLPFLPGGLGKKMGPLKGTLAKIEGILYELALLSHGGISVTAPACAVLEEECEGGGAGEKTADGTA</sequence>
<dbReference type="GO" id="GO:0043565">
    <property type="term" value="F:sequence-specific DNA binding"/>
    <property type="evidence" value="ECO:0007669"/>
    <property type="project" value="InterPro"/>
</dbReference>
<dbReference type="InterPro" id="IPR016069">
    <property type="entry name" value="Translin_C"/>
</dbReference>
<keyword evidence="5" id="KW-0539">Nucleus</keyword>
<dbReference type="GO" id="GO:0005737">
    <property type="term" value="C:cytoplasm"/>
    <property type="evidence" value="ECO:0007669"/>
    <property type="project" value="UniProtKB-SubCell"/>
</dbReference>
<evidence type="ECO:0000256" key="6">
    <source>
        <dbReference type="SAM" id="MobiDB-lite"/>
    </source>
</evidence>
<name>A0A7S0F9F9_9DINO</name>
<dbReference type="Gene3D" id="1.20.58.200">
    <property type="entry name" value="Translin, domain 2"/>
    <property type="match status" value="2"/>
</dbReference>
<dbReference type="EMBL" id="HBEG01005345">
    <property type="protein sequence ID" value="CAD8347445.1"/>
    <property type="molecule type" value="Transcribed_RNA"/>
</dbReference>
<keyword evidence="4" id="KW-0963">Cytoplasm</keyword>
<dbReference type="GO" id="GO:0005634">
    <property type="term" value="C:nucleus"/>
    <property type="evidence" value="ECO:0007669"/>
    <property type="project" value="UniProtKB-SubCell"/>
</dbReference>